<dbReference type="RefSeq" id="WP_275472680.1">
    <property type="nucleotide sequence ID" value="NZ_CP162940.1"/>
</dbReference>
<evidence type="ECO:0000313" key="2">
    <source>
        <dbReference type="EMBL" id="MFB5189176.1"/>
    </source>
</evidence>
<protein>
    <submittedName>
        <fullName evidence="2">Multidrug resistance efflux transporter family protein</fullName>
    </submittedName>
</protein>
<comment type="caution">
    <text evidence="2">The sequence shown here is derived from an EMBL/GenBank/DDBJ whole genome shotgun (WGS) entry which is preliminary data.</text>
</comment>
<feature type="transmembrane region" description="Helical" evidence="1">
    <location>
        <begin position="229"/>
        <end position="250"/>
    </location>
</feature>
<feature type="transmembrane region" description="Helical" evidence="1">
    <location>
        <begin position="96"/>
        <end position="115"/>
    </location>
</feature>
<organism evidence="2 3">
    <name type="scientific">Alicyclobacillus fastidiosus</name>
    <dbReference type="NCBI Taxonomy" id="392011"/>
    <lineage>
        <taxon>Bacteria</taxon>
        <taxon>Bacillati</taxon>
        <taxon>Bacillota</taxon>
        <taxon>Bacilli</taxon>
        <taxon>Bacillales</taxon>
        <taxon>Alicyclobacillaceae</taxon>
        <taxon>Alicyclobacillus</taxon>
    </lineage>
</organism>
<keyword evidence="1" id="KW-0472">Membrane</keyword>
<evidence type="ECO:0000313" key="3">
    <source>
        <dbReference type="Proteomes" id="UP001579974"/>
    </source>
</evidence>
<accession>A0ABV5AA75</accession>
<feature type="transmembrane region" description="Helical" evidence="1">
    <location>
        <begin position="136"/>
        <end position="152"/>
    </location>
</feature>
<keyword evidence="1" id="KW-0812">Transmembrane</keyword>
<dbReference type="EMBL" id="JBDXSU010000002">
    <property type="protein sequence ID" value="MFB5189176.1"/>
    <property type="molecule type" value="Genomic_DNA"/>
</dbReference>
<dbReference type="Proteomes" id="UP001579974">
    <property type="component" value="Unassembled WGS sequence"/>
</dbReference>
<dbReference type="InterPro" id="IPR032713">
    <property type="entry name" value="EmrE"/>
</dbReference>
<feature type="transmembrane region" description="Helical" evidence="1">
    <location>
        <begin position="31"/>
        <end position="50"/>
    </location>
</feature>
<feature type="transmembrane region" description="Helical" evidence="1">
    <location>
        <begin position="198"/>
        <end position="217"/>
    </location>
</feature>
<keyword evidence="1" id="KW-1133">Transmembrane helix</keyword>
<keyword evidence="3" id="KW-1185">Reference proteome</keyword>
<evidence type="ECO:0000256" key="1">
    <source>
        <dbReference type="SAM" id="Phobius"/>
    </source>
</evidence>
<proteinExistence type="predicted"/>
<feature type="transmembrane region" description="Helical" evidence="1">
    <location>
        <begin position="158"/>
        <end position="177"/>
    </location>
</feature>
<feature type="transmembrane region" description="Helical" evidence="1">
    <location>
        <begin position="271"/>
        <end position="304"/>
    </location>
</feature>
<gene>
    <name evidence="2" type="ORF">KKP3000_002175</name>
</gene>
<reference evidence="2 3" key="1">
    <citation type="journal article" date="2024" name="Int. J. Mol. Sci.">
        <title>Exploration of Alicyclobacillus spp. Genome in Search of Antibiotic Resistance.</title>
        <authorList>
            <person name="Bucka-Kolendo J."/>
            <person name="Kiousi D.E."/>
            <person name="Dekowska A."/>
            <person name="Mikolajczuk-Szczyrba A."/>
            <person name="Karadedos D.M."/>
            <person name="Michael P."/>
            <person name="Galanis A."/>
            <person name="Sokolowska B."/>
        </authorList>
    </citation>
    <scope>NUCLEOTIDE SEQUENCE [LARGE SCALE GENOMIC DNA]</scope>
    <source>
        <strain evidence="2 3">KKP 3000</strain>
    </source>
</reference>
<feature type="transmembrane region" description="Helical" evidence="1">
    <location>
        <begin position="70"/>
        <end position="90"/>
    </location>
</feature>
<dbReference type="Pfam" id="PF13536">
    <property type="entry name" value="EmrE"/>
    <property type="match status" value="1"/>
</dbReference>
<sequence>MKAMVLGIFASFFFAVTFVLNQLMSDGGGSWIWSASLRYLFMLPLLLIIVCTRRRFVPLLKEMRQHPWQWAWWSFIGFGLFYAPLCFAATYSPAWLVAGTWQFTIIAGSLLVPLFHVSIDSKDGLTKVRKRIPFRNMGMSCVILAGIVLMEWSQATEVPIRALLFGMLPVLVATFAYPLGNRKMMELCAERIDAYERTLGMTIASLPLWLILSTYQLATSGFPSGEQSLQSLIVAVFSGVIATVLFFTATDMARHSVHQLATVEATQSGEVVFTLIGEVLLIAGTNISLAGLIGLVLVVVGMILHSFMASIQRPSADEDTQAAMH</sequence>
<name>A0ABV5AA75_9BACL</name>